<sequence>MCEANAYIYDNGEESLYLENVDILRPEGDRIFMRNLFGEQKEFEGKIKEISLIKHRIVLEKIKT</sequence>
<reference evidence="1" key="1">
    <citation type="submission" date="2018-06" db="EMBL/GenBank/DDBJ databases">
        <authorList>
            <person name="Zhirakovskaya E."/>
        </authorList>
    </citation>
    <scope>NUCLEOTIDE SEQUENCE</scope>
</reference>
<dbReference type="InterPro" id="IPR019300">
    <property type="entry name" value="CooT"/>
</dbReference>
<evidence type="ECO:0000313" key="1">
    <source>
        <dbReference type="EMBL" id="VAX30479.1"/>
    </source>
</evidence>
<organism evidence="1">
    <name type="scientific">hydrothermal vent metagenome</name>
    <dbReference type="NCBI Taxonomy" id="652676"/>
    <lineage>
        <taxon>unclassified sequences</taxon>
        <taxon>metagenomes</taxon>
        <taxon>ecological metagenomes</taxon>
    </lineage>
</organism>
<dbReference type="Pfam" id="PF10133">
    <property type="entry name" value="CooT"/>
    <property type="match status" value="1"/>
</dbReference>
<name>A0A3B1CJU2_9ZZZZ</name>
<accession>A0A3B1CJU2</accession>
<evidence type="ECO:0008006" key="2">
    <source>
        <dbReference type="Google" id="ProtNLM"/>
    </source>
</evidence>
<proteinExistence type="predicted"/>
<gene>
    <name evidence="1" type="ORF">MNBD_NITROSPIRAE02-1678</name>
</gene>
<dbReference type="AlphaFoldDB" id="A0A3B1CJU2"/>
<protein>
    <recommendedName>
        <fullName evidence="2">RNA-binding protein</fullName>
    </recommendedName>
</protein>
<dbReference type="EMBL" id="UOGH01000166">
    <property type="protein sequence ID" value="VAX30479.1"/>
    <property type="molecule type" value="Genomic_DNA"/>
</dbReference>